<name>A0ABQ3T2R0_9ACTN</name>
<feature type="region of interest" description="Disordered" evidence="1">
    <location>
        <begin position="105"/>
        <end position="131"/>
    </location>
</feature>
<evidence type="ECO:0008006" key="4">
    <source>
        <dbReference type="Google" id="ProtNLM"/>
    </source>
</evidence>
<dbReference type="EMBL" id="BNEC01000005">
    <property type="protein sequence ID" value="GHI74295.1"/>
    <property type="molecule type" value="Genomic_DNA"/>
</dbReference>
<proteinExistence type="predicted"/>
<comment type="caution">
    <text evidence="2">The sequence shown here is derived from an EMBL/GenBank/DDBJ whole genome shotgun (WGS) entry which is preliminary data.</text>
</comment>
<feature type="compositionally biased region" description="Basic and acidic residues" evidence="1">
    <location>
        <begin position="119"/>
        <end position="131"/>
    </location>
</feature>
<sequence>MPRRPRPPCSVPGCPELTARGGRCAAHEREATAQRVTPGTSAYGPRWPYIRRAYLYRNPWCVLCGKTATVADHFPESRRSLLARGVADPDVASRLRPLCTSCHSRETARHQPGGFAAEARSRRESLERPPF</sequence>
<evidence type="ECO:0000256" key="1">
    <source>
        <dbReference type="SAM" id="MobiDB-lite"/>
    </source>
</evidence>
<protein>
    <recommendedName>
        <fullName evidence="4">HNH endonuclease</fullName>
    </recommendedName>
</protein>
<reference evidence="3" key="1">
    <citation type="submission" date="2023-07" db="EMBL/GenBank/DDBJ databases">
        <title>Whole genome shotgun sequence of Streptomyces nojiriensis NBRC 13794.</title>
        <authorList>
            <person name="Komaki H."/>
            <person name="Tamura T."/>
        </authorList>
    </citation>
    <scope>NUCLEOTIDE SEQUENCE [LARGE SCALE GENOMIC DNA]</scope>
    <source>
        <strain evidence="3">NBRC 13794</strain>
    </source>
</reference>
<evidence type="ECO:0000313" key="3">
    <source>
        <dbReference type="Proteomes" id="UP000613974"/>
    </source>
</evidence>
<accession>A0ABQ3T2R0</accession>
<keyword evidence="3" id="KW-1185">Reference proteome</keyword>
<evidence type="ECO:0000313" key="2">
    <source>
        <dbReference type="EMBL" id="GHI74295.1"/>
    </source>
</evidence>
<organism evidence="2 3">
    <name type="scientific">Streptomyces nojiriensis</name>
    <dbReference type="NCBI Taxonomy" id="66374"/>
    <lineage>
        <taxon>Bacteria</taxon>
        <taxon>Bacillati</taxon>
        <taxon>Actinomycetota</taxon>
        <taxon>Actinomycetes</taxon>
        <taxon>Kitasatosporales</taxon>
        <taxon>Streptomycetaceae</taxon>
        <taxon>Streptomyces</taxon>
    </lineage>
</organism>
<gene>
    <name evidence="2" type="ORF">Snoj_82130</name>
</gene>
<dbReference type="Proteomes" id="UP000613974">
    <property type="component" value="Unassembled WGS sequence"/>
</dbReference>